<keyword evidence="4" id="KW-1185">Reference proteome</keyword>
<gene>
    <name evidence="3" type="ORF">DMB68_21100</name>
</gene>
<reference evidence="3 4" key="1">
    <citation type="submission" date="2018-05" db="EMBL/GenBank/DDBJ databases">
        <title>Flavobacterium sp. strain IMCC34758, incomplete genome.</title>
        <authorList>
            <person name="Joung Y."/>
        </authorList>
    </citation>
    <scope>NUCLEOTIDE SEQUENCE [LARGE SCALE GENOMIC DNA]</scope>
    <source>
        <strain evidence="3 4">IMCC34758</strain>
    </source>
</reference>
<dbReference type="InterPro" id="IPR027417">
    <property type="entry name" value="P-loop_NTPase"/>
</dbReference>
<keyword evidence="1" id="KW-1133">Transmembrane helix</keyword>
<evidence type="ECO:0000259" key="2">
    <source>
        <dbReference type="Pfam" id="PF07693"/>
    </source>
</evidence>
<sequence>MDLLMLFVADIIQTNLLFSKTKILFFIMAENSKSEKTKDYNFLINQPLGEDLFKNKSQDKIAKIISEKIIYDPEFKVIGIDGAWGSGKSNLVKLIENKLSTSHHFFIYDVWGHQEDEQRKAILVELTEFINSRDDLLKQNTKDWDIKLKELLANSKETTTINQPYLSVGFIFSLLSIIYVPTVNVFKDSMTDFFHIESLLGKLILVAFPIFIVLGIYLYNVAKNWINKNGLVKSLKLAAEETFQVYTNKQKEETKIETISENQPSVRDFQKWMKEIDGDLNKKIVIVFDNFDRLPKKHILNIWSSIHIFFAEKKYNNIKIIVPFDREHIQNAFKELNSDINDKTFGDDYVNKTFDIVFRITLPIMSDWKQFFENQWSKAFTNYNDNELKLVIQVYEFLNRRITPREIISFINEILTVKLLDDNFKERYIAIFVLKKDEILKNPLKAITELEYLKGLKSIYHNDANFGKQLTAIIYHIEVENALELIYAQELKDSLNKNDVELFNTICKSEFIETIFTQAIVEIEIPENPIKTLSQLDEETNLTQFNIDQAWKTLYSKVLGKELNIDILEIEDWQLILIQNYDDNKYLNDLLQQYANILNDDNTVDYISLLDELIEEIGSERLLSLIITKEIKPKNFIEIIESKGNEYAKYKLKCSSVVIDNYMSKLKIEDLLKLKNTAVLSKNFDLNIYKDFLKTSLNSFIDQNNVQLANDVVIKLKETSKKNGDLKDILDESKIYTLYTNNSSSPLPITNELIAMRIAMGESFISHANQFQSILDVENKKLSSEISLTILNYIQYDDLLLLSKYFTTSLLFKQIIHELLINGTISKRANILNVIKEYNLIKSNLGLNDDLLLKEINRWEIDKSNLNIEEVDDEFIVDCFKYNTFKVSIVFIDNFNDDFKNLDEDSYNTVFGDGSDVHFRYFEQLKIESLTQISLDVFQGQLLNKIKLGQVNLQWWQILKKYESNHENLSIIDTLKNLRDQILNSNIDLTLEGAKILLPYFIKYNLLDSNTDVFRTIIKNSFLSDEYFNNILITNSDYVKSLYQKTSPDGKNGFRNTINEKREAVQSIEQIAKLIDIRKSKD</sequence>
<evidence type="ECO:0000313" key="3">
    <source>
        <dbReference type="EMBL" id="PXY43187.1"/>
    </source>
</evidence>
<dbReference type="SUPFAM" id="SSF52540">
    <property type="entry name" value="P-loop containing nucleoside triphosphate hydrolases"/>
    <property type="match status" value="1"/>
</dbReference>
<evidence type="ECO:0000256" key="1">
    <source>
        <dbReference type="SAM" id="Phobius"/>
    </source>
</evidence>
<feature type="transmembrane region" description="Helical" evidence="1">
    <location>
        <begin position="165"/>
        <end position="187"/>
    </location>
</feature>
<evidence type="ECO:0000313" key="4">
    <source>
        <dbReference type="Proteomes" id="UP000247681"/>
    </source>
</evidence>
<accession>A0A2V4BWY5</accession>
<organism evidence="3 4">
    <name type="scientific">Flavobacterium hydrophilum</name>
    <dbReference type="NCBI Taxonomy" id="2211445"/>
    <lineage>
        <taxon>Bacteria</taxon>
        <taxon>Pseudomonadati</taxon>
        <taxon>Bacteroidota</taxon>
        <taxon>Flavobacteriia</taxon>
        <taxon>Flavobacteriales</taxon>
        <taxon>Flavobacteriaceae</taxon>
        <taxon>Flavobacterium</taxon>
    </lineage>
</organism>
<dbReference type="Gene3D" id="3.40.50.300">
    <property type="entry name" value="P-loop containing nucleotide triphosphate hydrolases"/>
    <property type="match status" value="1"/>
</dbReference>
<keyword evidence="1" id="KW-0472">Membrane</keyword>
<feature type="transmembrane region" description="Helical" evidence="1">
    <location>
        <begin position="199"/>
        <end position="219"/>
    </location>
</feature>
<dbReference type="RefSeq" id="WP_110348619.1">
    <property type="nucleotide sequence ID" value="NZ_QJHL01000007.1"/>
</dbReference>
<dbReference type="Proteomes" id="UP000247681">
    <property type="component" value="Unassembled WGS sequence"/>
</dbReference>
<feature type="domain" description="KAP NTPase" evidence="2">
    <location>
        <begin position="59"/>
        <end position="416"/>
    </location>
</feature>
<proteinExistence type="predicted"/>
<dbReference type="InterPro" id="IPR011646">
    <property type="entry name" value="KAP_P-loop"/>
</dbReference>
<protein>
    <recommendedName>
        <fullName evidence="2">KAP NTPase domain-containing protein</fullName>
    </recommendedName>
</protein>
<dbReference type="AlphaFoldDB" id="A0A2V4BWY5"/>
<name>A0A2V4BWY5_9FLAO</name>
<dbReference type="EMBL" id="QJHL01000007">
    <property type="protein sequence ID" value="PXY43187.1"/>
    <property type="molecule type" value="Genomic_DNA"/>
</dbReference>
<comment type="caution">
    <text evidence="3">The sequence shown here is derived from an EMBL/GenBank/DDBJ whole genome shotgun (WGS) entry which is preliminary data.</text>
</comment>
<dbReference type="OrthoDB" id="88903at2"/>
<keyword evidence="1" id="KW-0812">Transmembrane</keyword>
<dbReference type="Pfam" id="PF07693">
    <property type="entry name" value="KAP_NTPase"/>
    <property type="match status" value="1"/>
</dbReference>